<proteinExistence type="predicted"/>
<dbReference type="AlphaFoldDB" id="A0AAN5C1U3"/>
<keyword evidence="3" id="KW-1185">Reference proteome</keyword>
<sequence>FYAGVMQILDSFTIGTCTYSILSSILTFTASVKMRKKMIAKLEQKKTYYILIINLQLLLSQALNLQLFVSAFFLLGIGLFGFNLIAINLLPGFPETTDFAVPLCNLQNVLAALCNLYVITPYRR</sequence>
<comment type="caution">
    <text evidence="2">The sequence shown here is derived from an EMBL/GenBank/DDBJ whole genome shotgun (WGS) entry which is preliminary data.</text>
</comment>
<gene>
    <name evidence="2" type="ORF">PMAYCL1PPCAC_03933</name>
</gene>
<evidence type="ECO:0000256" key="1">
    <source>
        <dbReference type="SAM" id="Phobius"/>
    </source>
</evidence>
<feature type="non-terminal residue" evidence="2">
    <location>
        <position position="124"/>
    </location>
</feature>
<feature type="transmembrane region" description="Helical" evidence="1">
    <location>
        <begin position="67"/>
        <end position="87"/>
    </location>
</feature>
<evidence type="ECO:0000313" key="3">
    <source>
        <dbReference type="Proteomes" id="UP001328107"/>
    </source>
</evidence>
<keyword evidence="1" id="KW-0812">Transmembrane</keyword>
<feature type="transmembrane region" description="Helical" evidence="1">
    <location>
        <begin position="12"/>
        <end position="32"/>
    </location>
</feature>
<feature type="transmembrane region" description="Helical" evidence="1">
    <location>
        <begin position="99"/>
        <end position="119"/>
    </location>
</feature>
<protein>
    <recommendedName>
        <fullName evidence="4">G protein-coupled receptor</fullName>
    </recommendedName>
</protein>
<dbReference type="EMBL" id="BTRK01000001">
    <property type="protein sequence ID" value="GMR33738.1"/>
    <property type="molecule type" value="Genomic_DNA"/>
</dbReference>
<organism evidence="2 3">
    <name type="scientific">Pristionchus mayeri</name>
    <dbReference type="NCBI Taxonomy" id="1317129"/>
    <lineage>
        <taxon>Eukaryota</taxon>
        <taxon>Metazoa</taxon>
        <taxon>Ecdysozoa</taxon>
        <taxon>Nematoda</taxon>
        <taxon>Chromadorea</taxon>
        <taxon>Rhabditida</taxon>
        <taxon>Rhabditina</taxon>
        <taxon>Diplogasteromorpha</taxon>
        <taxon>Diplogasteroidea</taxon>
        <taxon>Neodiplogasteridae</taxon>
        <taxon>Pristionchus</taxon>
    </lineage>
</organism>
<evidence type="ECO:0008006" key="4">
    <source>
        <dbReference type="Google" id="ProtNLM"/>
    </source>
</evidence>
<evidence type="ECO:0000313" key="2">
    <source>
        <dbReference type="EMBL" id="GMR33738.1"/>
    </source>
</evidence>
<name>A0AAN5C1U3_9BILA</name>
<feature type="non-terminal residue" evidence="2">
    <location>
        <position position="1"/>
    </location>
</feature>
<keyword evidence="1" id="KW-0472">Membrane</keyword>
<accession>A0AAN5C1U3</accession>
<reference evidence="3" key="1">
    <citation type="submission" date="2022-10" db="EMBL/GenBank/DDBJ databases">
        <title>Genome assembly of Pristionchus species.</title>
        <authorList>
            <person name="Yoshida K."/>
            <person name="Sommer R.J."/>
        </authorList>
    </citation>
    <scope>NUCLEOTIDE SEQUENCE [LARGE SCALE GENOMIC DNA]</scope>
    <source>
        <strain evidence="3">RS5460</strain>
    </source>
</reference>
<keyword evidence="1" id="KW-1133">Transmembrane helix</keyword>
<dbReference type="Proteomes" id="UP001328107">
    <property type="component" value="Unassembled WGS sequence"/>
</dbReference>